<name>A0A2M4D9T1_ANODA</name>
<keyword evidence="1" id="KW-0732">Signal</keyword>
<evidence type="ECO:0000313" key="2">
    <source>
        <dbReference type="EMBL" id="MBW74326.1"/>
    </source>
</evidence>
<protein>
    <submittedName>
        <fullName evidence="2">Putative secreted protein</fullName>
    </submittedName>
</protein>
<sequence>MLRMLERCPVFCISSIFLLFLFPVPSKKAKPKAWCRSVYTRGIRFCSAGRARCVAMDPCRHPIGHPRNAPRL</sequence>
<dbReference type="EMBL" id="GGFL01010148">
    <property type="protein sequence ID" value="MBW74326.1"/>
    <property type="molecule type" value="Transcribed_RNA"/>
</dbReference>
<reference evidence="2" key="1">
    <citation type="submission" date="2018-01" db="EMBL/GenBank/DDBJ databases">
        <title>An insight into the sialome of Amazonian anophelines.</title>
        <authorList>
            <person name="Ribeiro J.M."/>
            <person name="Scarpassa V."/>
            <person name="Calvo E."/>
        </authorList>
    </citation>
    <scope>NUCLEOTIDE SEQUENCE</scope>
</reference>
<organism evidence="2">
    <name type="scientific">Anopheles darlingi</name>
    <name type="common">Mosquito</name>
    <dbReference type="NCBI Taxonomy" id="43151"/>
    <lineage>
        <taxon>Eukaryota</taxon>
        <taxon>Metazoa</taxon>
        <taxon>Ecdysozoa</taxon>
        <taxon>Arthropoda</taxon>
        <taxon>Hexapoda</taxon>
        <taxon>Insecta</taxon>
        <taxon>Pterygota</taxon>
        <taxon>Neoptera</taxon>
        <taxon>Endopterygota</taxon>
        <taxon>Diptera</taxon>
        <taxon>Nematocera</taxon>
        <taxon>Culicoidea</taxon>
        <taxon>Culicidae</taxon>
        <taxon>Anophelinae</taxon>
        <taxon>Anopheles</taxon>
    </lineage>
</organism>
<feature type="signal peptide" evidence="1">
    <location>
        <begin position="1"/>
        <end position="29"/>
    </location>
</feature>
<accession>A0A2M4D9T1</accession>
<feature type="chain" id="PRO_5014643304" evidence="1">
    <location>
        <begin position="30"/>
        <end position="72"/>
    </location>
</feature>
<evidence type="ECO:0000256" key="1">
    <source>
        <dbReference type="SAM" id="SignalP"/>
    </source>
</evidence>
<proteinExistence type="predicted"/>
<dbReference type="AlphaFoldDB" id="A0A2M4D9T1"/>